<keyword evidence="3" id="KW-1185">Reference proteome</keyword>
<dbReference type="Proteomes" id="UP001266305">
    <property type="component" value="Unassembled WGS sequence"/>
</dbReference>
<name>A0ABQ9U2P8_SAGOE</name>
<feature type="region of interest" description="Disordered" evidence="1">
    <location>
        <begin position="44"/>
        <end position="69"/>
    </location>
</feature>
<proteinExistence type="predicted"/>
<accession>A0ABQ9U2P8</accession>
<evidence type="ECO:0000256" key="1">
    <source>
        <dbReference type="SAM" id="MobiDB-lite"/>
    </source>
</evidence>
<sequence>GGALWRPRAPIPAGFAGMGQDSRALARAKEKPRLSLERQLCSESWNTSTGELEEEARLPAGQLARGRGV</sequence>
<feature type="region of interest" description="Disordered" evidence="1">
    <location>
        <begin position="1"/>
        <end position="29"/>
    </location>
</feature>
<reference evidence="2 3" key="1">
    <citation type="submission" date="2023-05" db="EMBL/GenBank/DDBJ databases">
        <title>B98-5 Cell Line De Novo Hybrid Assembly: An Optical Mapping Approach.</title>
        <authorList>
            <person name="Kananen K."/>
            <person name="Auerbach J.A."/>
            <person name="Kautto E."/>
            <person name="Blachly J.S."/>
        </authorList>
    </citation>
    <scope>NUCLEOTIDE SEQUENCE [LARGE SCALE GENOMIC DNA]</scope>
    <source>
        <strain evidence="2">B95-8</strain>
        <tissue evidence="2">Cell line</tissue>
    </source>
</reference>
<comment type="caution">
    <text evidence="2">The sequence shown here is derived from an EMBL/GenBank/DDBJ whole genome shotgun (WGS) entry which is preliminary data.</text>
</comment>
<evidence type="ECO:0000313" key="2">
    <source>
        <dbReference type="EMBL" id="KAK2091338.1"/>
    </source>
</evidence>
<gene>
    <name evidence="2" type="ORF">P7K49_030622</name>
</gene>
<protein>
    <submittedName>
        <fullName evidence="2">Uncharacterized protein</fullName>
    </submittedName>
</protein>
<organism evidence="2 3">
    <name type="scientific">Saguinus oedipus</name>
    <name type="common">Cotton-top tamarin</name>
    <name type="synonym">Oedipomidas oedipus</name>
    <dbReference type="NCBI Taxonomy" id="9490"/>
    <lineage>
        <taxon>Eukaryota</taxon>
        <taxon>Metazoa</taxon>
        <taxon>Chordata</taxon>
        <taxon>Craniata</taxon>
        <taxon>Vertebrata</taxon>
        <taxon>Euteleostomi</taxon>
        <taxon>Mammalia</taxon>
        <taxon>Eutheria</taxon>
        <taxon>Euarchontoglires</taxon>
        <taxon>Primates</taxon>
        <taxon>Haplorrhini</taxon>
        <taxon>Platyrrhini</taxon>
        <taxon>Cebidae</taxon>
        <taxon>Callitrichinae</taxon>
        <taxon>Saguinus</taxon>
    </lineage>
</organism>
<feature type="non-terminal residue" evidence="2">
    <location>
        <position position="1"/>
    </location>
</feature>
<evidence type="ECO:0000313" key="3">
    <source>
        <dbReference type="Proteomes" id="UP001266305"/>
    </source>
</evidence>
<dbReference type="EMBL" id="JASSZA010000016">
    <property type="protein sequence ID" value="KAK2091338.1"/>
    <property type="molecule type" value="Genomic_DNA"/>
</dbReference>